<protein>
    <submittedName>
        <fullName evidence="2">Uncharacterized protein</fullName>
    </submittedName>
</protein>
<sequence length="228" mass="24733">MTAKTKAPVYGLTTRHIVYLIFMHTIGAMILDAGINFGLATAMYKNNKNPVYIWPLPNTLAGDMAVTIIIQQTLTWILDRLAVRGDLKKGLVAPLRMPSDASSLVRWFVGLEDVKAAGKTGLVFHFKRVAVYVVATFLIYWPITIGILYGLKSGHVGAGVADETHAAGEFNLWPFPQIFKGVYSAALGLTTPFVSYVTLIYVGETQAASSGAVSVSTTTEDEESKDTN</sequence>
<name>A0A197JEU4_9FUNG</name>
<feature type="transmembrane region" description="Helical" evidence="1">
    <location>
        <begin position="182"/>
        <end position="202"/>
    </location>
</feature>
<evidence type="ECO:0000256" key="1">
    <source>
        <dbReference type="SAM" id="Phobius"/>
    </source>
</evidence>
<dbReference type="PANTHER" id="PTHR28297">
    <property type="entry name" value="FUNGAL PROTEIN"/>
    <property type="match status" value="1"/>
</dbReference>
<evidence type="ECO:0000313" key="3">
    <source>
        <dbReference type="Proteomes" id="UP000078512"/>
    </source>
</evidence>
<dbReference type="EMBL" id="KV442111">
    <property type="protein sequence ID" value="OAQ23682.1"/>
    <property type="molecule type" value="Genomic_DNA"/>
</dbReference>
<dbReference type="PANTHER" id="PTHR28297:SF1">
    <property type="entry name" value="FUNGAL PROTEIN"/>
    <property type="match status" value="1"/>
</dbReference>
<keyword evidence="1" id="KW-1133">Transmembrane helix</keyword>
<dbReference type="AlphaFoldDB" id="A0A197JEU4"/>
<dbReference type="InterPro" id="IPR018852">
    <property type="entry name" value="DUF2456"/>
</dbReference>
<proteinExistence type="predicted"/>
<keyword evidence="1" id="KW-0812">Transmembrane</keyword>
<accession>A0A197JEU4</accession>
<evidence type="ECO:0000313" key="2">
    <source>
        <dbReference type="EMBL" id="OAQ23682.1"/>
    </source>
</evidence>
<feature type="transmembrane region" description="Helical" evidence="1">
    <location>
        <begin position="129"/>
        <end position="151"/>
    </location>
</feature>
<dbReference type="Proteomes" id="UP000078512">
    <property type="component" value="Unassembled WGS sequence"/>
</dbReference>
<reference evidence="2 3" key="1">
    <citation type="submission" date="2016-05" db="EMBL/GenBank/DDBJ databases">
        <title>Genome sequencing reveals origins of a unique bacterial endosymbiosis in the earliest lineages of terrestrial Fungi.</title>
        <authorList>
            <consortium name="DOE Joint Genome Institute"/>
            <person name="Uehling J."/>
            <person name="Gryganskyi A."/>
            <person name="Hameed K."/>
            <person name="Tschaplinski T."/>
            <person name="Misztal P."/>
            <person name="Wu S."/>
            <person name="Desiro A."/>
            <person name="Vande Pol N."/>
            <person name="Du Z.-Y."/>
            <person name="Zienkiewicz A."/>
            <person name="Zienkiewicz K."/>
            <person name="Morin E."/>
            <person name="Tisserant E."/>
            <person name="Splivallo R."/>
            <person name="Hainaut M."/>
            <person name="Henrissat B."/>
            <person name="Ohm R."/>
            <person name="Kuo A."/>
            <person name="Yan J."/>
            <person name="Lipzen A."/>
            <person name="Nolan M."/>
            <person name="Labutti K."/>
            <person name="Barry K."/>
            <person name="Goldstein A."/>
            <person name="Labbe J."/>
            <person name="Schadt C."/>
            <person name="Tuskan G."/>
            <person name="Grigoriev I."/>
            <person name="Martin F."/>
            <person name="Vilgalys R."/>
            <person name="Bonito G."/>
        </authorList>
    </citation>
    <scope>NUCLEOTIDE SEQUENCE [LARGE SCALE GENOMIC DNA]</scope>
    <source>
        <strain evidence="2 3">AG-77</strain>
    </source>
</reference>
<organism evidence="2 3">
    <name type="scientific">Linnemannia elongata AG-77</name>
    <dbReference type="NCBI Taxonomy" id="1314771"/>
    <lineage>
        <taxon>Eukaryota</taxon>
        <taxon>Fungi</taxon>
        <taxon>Fungi incertae sedis</taxon>
        <taxon>Mucoromycota</taxon>
        <taxon>Mortierellomycotina</taxon>
        <taxon>Mortierellomycetes</taxon>
        <taxon>Mortierellales</taxon>
        <taxon>Mortierellaceae</taxon>
        <taxon>Linnemannia</taxon>
    </lineage>
</organism>
<dbReference type="Pfam" id="PF10445">
    <property type="entry name" value="DUF2456"/>
    <property type="match status" value="1"/>
</dbReference>
<gene>
    <name evidence="2" type="ORF">K457DRAFT_142512</name>
</gene>
<keyword evidence="3" id="KW-1185">Reference proteome</keyword>
<dbReference type="OrthoDB" id="15595at2759"/>
<feature type="transmembrane region" description="Helical" evidence="1">
    <location>
        <begin position="17"/>
        <end position="39"/>
    </location>
</feature>
<keyword evidence="1" id="KW-0472">Membrane</keyword>